<organism evidence="1 2">
    <name type="scientific">Crenothrix polyspora</name>
    <dbReference type="NCBI Taxonomy" id="360316"/>
    <lineage>
        <taxon>Bacteria</taxon>
        <taxon>Pseudomonadati</taxon>
        <taxon>Pseudomonadota</taxon>
        <taxon>Gammaproteobacteria</taxon>
        <taxon>Methylococcales</taxon>
        <taxon>Crenotrichaceae</taxon>
        <taxon>Crenothrix</taxon>
    </lineage>
</organism>
<dbReference type="OrthoDB" id="5624224at2"/>
<dbReference type="InterPro" id="IPR029060">
    <property type="entry name" value="PIN-like_dom_sf"/>
</dbReference>
<sequence>MKIYLDNCCLNRPFDDQSSPRVHLEAEAVKAIISLCGEGRWLLVSSDVLAFEINNAPDIQRKRILQLIGQQSSKVIPLTESIRQRAKIYETSGLQAFDALHLASAEGEVDVFLTDIPHPYS</sequence>
<dbReference type="AlphaFoldDB" id="A0A1R4HJH0"/>
<reference evidence="2" key="1">
    <citation type="submission" date="2017-02" db="EMBL/GenBank/DDBJ databases">
        <authorList>
            <person name="Daims H."/>
        </authorList>
    </citation>
    <scope>NUCLEOTIDE SEQUENCE [LARGE SCALE GENOMIC DNA]</scope>
</reference>
<keyword evidence="2" id="KW-1185">Reference proteome</keyword>
<dbReference type="EMBL" id="FUKI01000169">
    <property type="protein sequence ID" value="SJM96366.1"/>
    <property type="molecule type" value="Genomic_DNA"/>
</dbReference>
<protein>
    <recommendedName>
        <fullName evidence="3">PIN domain-containing protein</fullName>
    </recommendedName>
</protein>
<name>A0A1R4HJH0_9GAMM</name>
<evidence type="ECO:0000313" key="1">
    <source>
        <dbReference type="EMBL" id="SJM96366.1"/>
    </source>
</evidence>
<dbReference type="SUPFAM" id="SSF88723">
    <property type="entry name" value="PIN domain-like"/>
    <property type="match status" value="1"/>
</dbReference>
<proteinExistence type="predicted"/>
<gene>
    <name evidence="1" type="ORF">CRENPOLYSF1_890036</name>
</gene>
<evidence type="ECO:0008006" key="3">
    <source>
        <dbReference type="Google" id="ProtNLM"/>
    </source>
</evidence>
<accession>A0A1R4HJH0</accession>
<dbReference type="Proteomes" id="UP000195667">
    <property type="component" value="Unassembled WGS sequence"/>
</dbReference>
<evidence type="ECO:0000313" key="2">
    <source>
        <dbReference type="Proteomes" id="UP000195667"/>
    </source>
</evidence>